<dbReference type="AlphaFoldDB" id="A0A6L9MYX9"/>
<dbReference type="Proteomes" id="UP000478837">
    <property type="component" value="Unassembled WGS sequence"/>
</dbReference>
<dbReference type="EMBL" id="JAAAWP010000012">
    <property type="protein sequence ID" value="NDW22900.1"/>
    <property type="molecule type" value="Genomic_DNA"/>
</dbReference>
<gene>
    <name evidence="1" type="ORF">GTW09_15360</name>
</gene>
<accession>A0A6L9MYX9</accession>
<name>A0A6L9MYX9_9ALTE</name>
<organism evidence="1 2">
    <name type="scientific">Alteromonas hispanica</name>
    <dbReference type="NCBI Taxonomy" id="315421"/>
    <lineage>
        <taxon>Bacteria</taxon>
        <taxon>Pseudomonadati</taxon>
        <taxon>Pseudomonadota</taxon>
        <taxon>Gammaproteobacteria</taxon>
        <taxon>Alteromonadales</taxon>
        <taxon>Alteromonadaceae</taxon>
        <taxon>Alteromonas/Salinimonas group</taxon>
        <taxon>Alteromonas</taxon>
    </lineage>
</organism>
<sequence>MMKFVLFLLLFVSFSGWSCERLIGTYKSVSETHWNFELRITADSAFLKYTDYVSGVKDTRTDYTVESEGYCEISDNGYLLVFAHRSFEITYSKQLTHSFFGGKGESEGISGEFIEGKIVHLWKGK</sequence>
<evidence type="ECO:0000313" key="2">
    <source>
        <dbReference type="Proteomes" id="UP000478837"/>
    </source>
</evidence>
<comment type="caution">
    <text evidence="1">The sequence shown here is derived from an EMBL/GenBank/DDBJ whole genome shotgun (WGS) entry which is preliminary data.</text>
</comment>
<evidence type="ECO:0000313" key="1">
    <source>
        <dbReference type="EMBL" id="NDW22900.1"/>
    </source>
</evidence>
<proteinExistence type="predicted"/>
<dbReference type="RefSeq" id="WP_163112592.1">
    <property type="nucleotide sequence ID" value="NZ_JAAAWP010000012.1"/>
</dbReference>
<reference evidence="1 2" key="1">
    <citation type="submission" date="2020-01" db="EMBL/GenBank/DDBJ databases">
        <title>Genomes of bacteria type strains.</title>
        <authorList>
            <person name="Chen J."/>
            <person name="Zhu S."/>
            <person name="Yang J."/>
        </authorList>
    </citation>
    <scope>NUCLEOTIDE SEQUENCE [LARGE SCALE GENOMIC DNA]</scope>
    <source>
        <strain evidence="1 2">LMG 22958</strain>
    </source>
</reference>
<protein>
    <submittedName>
        <fullName evidence="1">Uncharacterized protein</fullName>
    </submittedName>
</protein>
<keyword evidence="2" id="KW-1185">Reference proteome</keyword>